<reference evidence="4 5" key="1">
    <citation type="submission" date="2018-02" db="EMBL/GenBank/DDBJ databases">
        <title>Comparative genomes isolates from brazilian mangrove.</title>
        <authorList>
            <person name="Araujo J.E."/>
            <person name="Taketani R.G."/>
            <person name="Silva M.C.P."/>
            <person name="Loureco M.V."/>
            <person name="Andreote F.D."/>
        </authorList>
    </citation>
    <scope>NUCLEOTIDE SEQUENCE [LARGE SCALE GENOMIC DNA]</scope>
    <source>
        <strain evidence="4 5">HEX-2 MGV</strain>
    </source>
</reference>
<evidence type="ECO:0000313" key="4">
    <source>
        <dbReference type="EMBL" id="PQO33407.1"/>
    </source>
</evidence>
<dbReference type="Pfam" id="PF03703">
    <property type="entry name" value="bPH_2"/>
    <property type="match status" value="1"/>
</dbReference>
<evidence type="ECO:0000259" key="3">
    <source>
        <dbReference type="Pfam" id="PF03703"/>
    </source>
</evidence>
<keyword evidence="2" id="KW-1133">Transmembrane helix</keyword>
<protein>
    <recommendedName>
        <fullName evidence="3">YdbS-like PH domain-containing protein</fullName>
    </recommendedName>
</protein>
<dbReference type="Proteomes" id="UP000240009">
    <property type="component" value="Unassembled WGS sequence"/>
</dbReference>
<evidence type="ECO:0000256" key="2">
    <source>
        <dbReference type="SAM" id="Phobius"/>
    </source>
</evidence>
<organism evidence="4 5">
    <name type="scientific">Blastopirellula marina</name>
    <dbReference type="NCBI Taxonomy" id="124"/>
    <lineage>
        <taxon>Bacteria</taxon>
        <taxon>Pseudomonadati</taxon>
        <taxon>Planctomycetota</taxon>
        <taxon>Planctomycetia</taxon>
        <taxon>Pirellulales</taxon>
        <taxon>Pirellulaceae</taxon>
        <taxon>Blastopirellula</taxon>
    </lineage>
</organism>
<dbReference type="AlphaFoldDB" id="A0A2S8FMQ4"/>
<sequence length="251" mass="27812">MHLKKPVAGTLFCPCRNSIMAGKRIKIGLVFANIRSEVPPLLTRTTQAHLLFPLGRNCTMDASNPNDAGNPHDAAMDAGNQDPGEKFTAGKRKSGGGGPDEHIWSGGYSAVDQSGSFMILSLITVGLIVGGVLIPWILLAIPVLWIAQFIRVWWIKMGVAYELTTRRFIHEYGVIKRTTDRIEVIDIDDVTVEQGILDRMFNVGTIKITSSDRTHPELRIPGIKDVKRVALLIDDARQEQRDRRGVYIESV</sequence>
<feature type="domain" description="YdbS-like PH" evidence="3">
    <location>
        <begin position="160"/>
        <end position="230"/>
    </location>
</feature>
<gene>
    <name evidence="4" type="ORF">C5Y96_11210</name>
</gene>
<proteinExistence type="predicted"/>
<accession>A0A2S8FMQ4</accession>
<feature type="region of interest" description="Disordered" evidence="1">
    <location>
        <begin position="62"/>
        <end position="100"/>
    </location>
</feature>
<evidence type="ECO:0000256" key="1">
    <source>
        <dbReference type="SAM" id="MobiDB-lite"/>
    </source>
</evidence>
<dbReference type="PANTHER" id="PTHR37938">
    <property type="entry name" value="BLL0215 PROTEIN"/>
    <property type="match status" value="1"/>
</dbReference>
<name>A0A2S8FMQ4_9BACT</name>
<keyword evidence="2" id="KW-0812">Transmembrane</keyword>
<dbReference type="EMBL" id="PUIA01000035">
    <property type="protein sequence ID" value="PQO33407.1"/>
    <property type="molecule type" value="Genomic_DNA"/>
</dbReference>
<evidence type="ECO:0000313" key="5">
    <source>
        <dbReference type="Proteomes" id="UP000240009"/>
    </source>
</evidence>
<comment type="caution">
    <text evidence="4">The sequence shown here is derived from an EMBL/GenBank/DDBJ whole genome shotgun (WGS) entry which is preliminary data.</text>
</comment>
<dbReference type="PANTHER" id="PTHR37938:SF1">
    <property type="entry name" value="BLL0215 PROTEIN"/>
    <property type="match status" value="1"/>
</dbReference>
<dbReference type="InterPro" id="IPR005182">
    <property type="entry name" value="YdbS-like_PH"/>
</dbReference>
<keyword evidence="2" id="KW-0472">Membrane</keyword>
<feature type="transmembrane region" description="Helical" evidence="2">
    <location>
        <begin position="117"/>
        <end position="147"/>
    </location>
</feature>